<proteinExistence type="predicted"/>
<evidence type="ECO:0000313" key="1">
    <source>
        <dbReference type="EMBL" id="KAJ0030477.1"/>
    </source>
</evidence>
<name>A0ACC0Y7W1_9ROSI</name>
<evidence type="ECO:0000313" key="2">
    <source>
        <dbReference type="Proteomes" id="UP001163603"/>
    </source>
</evidence>
<protein>
    <submittedName>
        <fullName evidence="1">Uncharacterized protein</fullName>
    </submittedName>
</protein>
<accession>A0ACC0Y7W1</accession>
<organism evidence="1 2">
    <name type="scientific">Pistacia integerrima</name>
    <dbReference type="NCBI Taxonomy" id="434235"/>
    <lineage>
        <taxon>Eukaryota</taxon>
        <taxon>Viridiplantae</taxon>
        <taxon>Streptophyta</taxon>
        <taxon>Embryophyta</taxon>
        <taxon>Tracheophyta</taxon>
        <taxon>Spermatophyta</taxon>
        <taxon>Magnoliopsida</taxon>
        <taxon>eudicotyledons</taxon>
        <taxon>Gunneridae</taxon>
        <taxon>Pentapetalae</taxon>
        <taxon>rosids</taxon>
        <taxon>malvids</taxon>
        <taxon>Sapindales</taxon>
        <taxon>Anacardiaceae</taxon>
        <taxon>Pistacia</taxon>
    </lineage>
</organism>
<keyword evidence="2" id="KW-1185">Reference proteome</keyword>
<gene>
    <name evidence="1" type="ORF">Pint_13944</name>
</gene>
<dbReference type="EMBL" id="CM047743">
    <property type="protein sequence ID" value="KAJ0030477.1"/>
    <property type="molecule type" value="Genomic_DNA"/>
</dbReference>
<sequence length="84" mass="9689">MIRYSSNGTCNCGRDAISEFKLLIKKAHKRRIEQVFMDVVFNHTAEGNEKGPTLSFRGVDNSVYYMLAPKVQFLTHCSYIYTFT</sequence>
<comment type="caution">
    <text evidence="1">The sequence shown here is derived from an EMBL/GenBank/DDBJ whole genome shotgun (WGS) entry which is preliminary data.</text>
</comment>
<dbReference type="Proteomes" id="UP001163603">
    <property type="component" value="Chromosome 8"/>
</dbReference>
<reference evidence="2" key="1">
    <citation type="journal article" date="2023" name="G3 (Bethesda)">
        <title>Genome assembly and association tests identify interacting loci associated with vigor, precocity, and sex in interspecific pistachio rootstocks.</title>
        <authorList>
            <person name="Palmer W."/>
            <person name="Jacygrad E."/>
            <person name="Sagayaradj S."/>
            <person name="Cavanaugh K."/>
            <person name="Han R."/>
            <person name="Bertier L."/>
            <person name="Beede B."/>
            <person name="Kafkas S."/>
            <person name="Golino D."/>
            <person name="Preece J."/>
            <person name="Michelmore R."/>
        </authorList>
    </citation>
    <scope>NUCLEOTIDE SEQUENCE [LARGE SCALE GENOMIC DNA]</scope>
</reference>